<dbReference type="OrthoDB" id="11959at2157"/>
<dbReference type="SUPFAM" id="SSF56059">
    <property type="entry name" value="Glutathione synthetase ATP-binding domain-like"/>
    <property type="match status" value="1"/>
</dbReference>
<comment type="cofactor">
    <cofactor evidence="1">
        <name>Mn(2+)</name>
        <dbReference type="ChEBI" id="CHEBI:29035"/>
    </cofactor>
</comment>
<dbReference type="InterPro" id="IPR011761">
    <property type="entry name" value="ATP-grasp"/>
</dbReference>
<gene>
    <name evidence="4" type="ORF">EA472_16345</name>
</gene>
<protein>
    <submittedName>
        <fullName evidence="4">ATP-dependent carboxylate-amine ligase</fullName>
    </submittedName>
</protein>
<dbReference type="AlphaFoldDB" id="A0A3N6M5D9"/>
<feature type="domain" description="ATP-grasp" evidence="3">
    <location>
        <begin position="124"/>
        <end position="312"/>
    </location>
</feature>
<evidence type="ECO:0000313" key="5">
    <source>
        <dbReference type="Proteomes" id="UP000281431"/>
    </source>
</evidence>
<sequence>MDPEPPTVLVLDGDYDTSLVIARELTEDLEATIVGAGTMRHSRLLRSTYCDYTAVVPPPDDPAHADAVLEVIRSCRPGVVLPVGYESMASVDSIRSAVPADVSLCLPPSPSFRVAVDKRATLQRARELDIDVPTDYTGLVADLEADGRPDVGDHLPFPVFLKARKENGAATTAPVDDPAAFWSAYDRIAAIAPENDVLVQEYVDGSRSTYGCGLLCFDNEVALACVHEELRSVPRHGGSGTHLRLCDQPRLQRHATRLLREVGWHGVALVEFKRRPDGTFVLMEINPKFWASYALASRFGHRFASTIVADRLDLEVDVPVGSPESGREMVFPLRELKFRLENRDRDSLPEYLATVCNPGVAWDVDPRDVGAWLTPPPAVVEKLPAIETGDSRVNAPSGGGTHG</sequence>
<evidence type="ECO:0000256" key="1">
    <source>
        <dbReference type="ARBA" id="ARBA00001936"/>
    </source>
</evidence>
<dbReference type="EMBL" id="REFZ01000012">
    <property type="protein sequence ID" value="RQG98788.1"/>
    <property type="molecule type" value="Genomic_DNA"/>
</dbReference>
<organism evidence="4 5">
    <name type="scientific">Natrarchaeobius chitinivorans</name>
    <dbReference type="NCBI Taxonomy" id="1679083"/>
    <lineage>
        <taxon>Archaea</taxon>
        <taxon>Methanobacteriati</taxon>
        <taxon>Methanobacteriota</taxon>
        <taxon>Stenosarchaea group</taxon>
        <taxon>Halobacteria</taxon>
        <taxon>Halobacteriales</taxon>
        <taxon>Natrialbaceae</taxon>
        <taxon>Natrarchaeobius</taxon>
    </lineage>
</organism>
<dbReference type="Pfam" id="PF02786">
    <property type="entry name" value="CPSase_L_D2"/>
    <property type="match status" value="1"/>
</dbReference>
<accession>A0A3N6M5D9</accession>
<evidence type="ECO:0000313" key="4">
    <source>
        <dbReference type="EMBL" id="RQG98788.1"/>
    </source>
</evidence>
<dbReference type="GO" id="GO:0016874">
    <property type="term" value="F:ligase activity"/>
    <property type="evidence" value="ECO:0007669"/>
    <property type="project" value="UniProtKB-KW"/>
</dbReference>
<comment type="caution">
    <text evidence="4">The sequence shown here is derived from an EMBL/GenBank/DDBJ whole genome shotgun (WGS) entry which is preliminary data.</text>
</comment>
<dbReference type="PROSITE" id="PS50975">
    <property type="entry name" value="ATP_GRASP"/>
    <property type="match status" value="1"/>
</dbReference>
<reference evidence="4 5" key="1">
    <citation type="submission" date="2018-10" db="EMBL/GenBank/DDBJ databases">
        <title>Natrarchaeobius chitinivorans gen. nov., sp. nov., and Natrarchaeobius haloalkaliphilus sp. nov., alkaliphilic, chitin-utilizing haloarchaea from hypersaline alkaline lakes.</title>
        <authorList>
            <person name="Sorokin D.Y."/>
            <person name="Elcheninov A.G."/>
            <person name="Kostrikina N.A."/>
            <person name="Bale N.J."/>
            <person name="Sinninghe Damste J.S."/>
            <person name="Khijniak T.V."/>
            <person name="Kublanov I.V."/>
            <person name="Toshchakov S.V."/>
        </authorList>
    </citation>
    <scope>NUCLEOTIDE SEQUENCE [LARGE SCALE GENOMIC DNA]</scope>
    <source>
        <strain evidence="4 5">AArcht7</strain>
    </source>
</reference>
<dbReference type="InterPro" id="IPR005479">
    <property type="entry name" value="CPAse_ATP-bd"/>
</dbReference>
<keyword evidence="5" id="KW-1185">Reference proteome</keyword>
<keyword evidence="2" id="KW-0067">ATP-binding</keyword>
<name>A0A3N6M5D9_NATCH</name>
<proteinExistence type="predicted"/>
<evidence type="ECO:0000256" key="2">
    <source>
        <dbReference type="PROSITE-ProRule" id="PRU00409"/>
    </source>
</evidence>
<dbReference type="Gene3D" id="3.30.470.20">
    <property type="entry name" value="ATP-grasp fold, B domain"/>
    <property type="match status" value="1"/>
</dbReference>
<dbReference type="GO" id="GO:0005524">
    <property type="term" value="F:ATP binding"/>
    <property type="evidence" value="ECO:0007669"/>
    <property type="project" value="UniProtKB-UniRule"/>
</dbReference>
<dbReference type="GO" id="GO:0046872">
    <property type="term" value="F:metal ion binding"/>
    <property type="evidence" value="ECO:0007669"/>
    <property type="project" value="InterPro"/>
</dbReference>
<dbReference type="Proteomes" id="UP000281431">
    <property type="component" value="Unassembled WGS sequence"/>
</dbReference>
<keyword evidence="2" id="KW-0547">Nucleotide-binding</keyword>
<evidence type="ECO:0000259" key="3">
    <source>
        <dbReference type="PROSITE" id="PS50975"/>
    </source>
</evidence>
<keyword evidence="4" id="KW-0436">Ligase</keyword>